<feature type="compositionally biased region" description="Polar residues" evidence="1">
    <location>
        <begin position="29"/>
        <end position="41"/>
    </location>
</feature>
<accession>A0A5J5F425</accession>
<comment type="caution">
    <text evidence="2">The sequence shown here is derived from an EMBL/GenBank/DDBJ whole genome shotgun (WGS) entry which is preliminary data.</text>
</comment>
<dbReference type="InParanoid" id="A0A5J5F425"/>
<feature type="compositionally biased region" description="Polar residues" evidence="1">
    <location>
        <begin position="1"/>
        <end position="16"/>
    </location>
</feature>
<organism evidence="2 3">
    <name type="scientific">Sphaerosporella brunnea</name>
    <dbReference type="NCBI Taxonomy" id="1250544"/>
    <lineage>
        <taxon>Eukaryota</taxon>
        <taxon>Fungi</taxon>
        <taxon>Dikarya</taxon>
        <taxon>Ascomycota</taxon>
        <taxon>Pezizomycotina</taxon>
        <taxon>Pezizomycetes</taxon>
        <taxon>Pezizales</taxon>
        <taxon>Pyronemataceae</taxon>
        <taxon>Sphaerosporella</taxon>
    </lineage>
</organism>
<protein>
    <submittedName>
        <fullName evidence="2">Uncharacterized protein</fullName>
    </submittedName>
</protein>
<keyword evidence="3" id="KW-1185">Reference proteome</keyword>
<gene>
    <name evidence="2" type="ORF">FN846DRAFT_904499</name>
</gene>
<evidence type="ECO:0000313" key="3">
    <source>
        <dbReference type="Proteomes" id="UP000326924"/>
    </source>
</evidence>
<name>A0A5J5F425_9PEZI</name>
<proteinExistence type="predicted"/>
<dbReference type="Proteomes" id="UP000326924">
    <property type="component" value="Unassembled WGS sequence"/>
</dbReference>
<evidence type="ECO:0000256" key="1">
    <source>
        <dbReference type="SAM" id="MobiDB-lite"/>
    </source>
</evidence>
<evidence type="ECO:0000313" key="2">
    <source>
        <dbReference type="EMBL" id="KAA8911234.1"/>
    </source>
</evidence>
<dbReference type="EMBL" id="VXIS01000038">
    <property type="protein sequence ID" value="KAA8911234.1"/>
    <property type="molecule type" value="Genomic_DNA"/>
</dbReference>
<reference evidence="2 3" key="1">
    <citation type="submission" date="2019-09" db="EMBL/GenBank/DDBJ databases">
        <title>Draft genome of the ectomycorrhizal ascomycete Sphaerosporella brunnea.</title>
        <authorList>
            <consortium name="DOE Joint Genome Institute"/>
            <person name="Benucci G.M."/>
            <person name="Marozzi G."/>
            <person name="Antonielli L."/>
            <person name="Sanchez S."/>
            <person name="Marco P."/>
            <person name="Wang X."/>
            <person name="Falini L.B."/>
            <person name="Barry K."/>
            <person name="Haridas S."/>
            <person name="Lipzen A."/>
            <person name="Labutti K."/>
            <person name="Grigoriev I.V."/>
            <person name="Murat C."/>
            <person name="Martin F."/>
            <person name="Albertini E."/>
            <person name="Donnini D."/>
            <person name="Bonito G."/>
        </authorList>
    </citation>
    <scope>NUCLEOTIDE SEQUENCE [LARGE SCALE GENOMIC DNA]</scope>
    <source>
        <strain evidence="2 3">Sb_GMNB300</strain>
    </source>
</reference>
<sequence>MSTSPANNMPTMPQEHNVQDDPRGCCADSGTTTTNDNSFSLQYAGEDSGANSQTPEAAVRHWYSMLDLNPKKAKLTAVLNLSAQGQKGPIVYTLQAIDQVNLRAIWERAASEWTHFNPGKIGSTSFKFNPDTPVCSSHKFNNLEYLNMDVDETRGSIEKRNTETRWIAALKKRSRYLIAEHTRQQEQHADDCDA</sequence>
<dbReference type="AlphaFoldDB" id="A0A5J5F425"/>
<feature type="region of interest" description="Disordered" evidence="1">
    <location>
        <begin position="1"/>
        <end position="52"/>
    </location>
</feature>